<feature type="region of interest" description="Disordered" evidence="1">
    <location>
        <begin position="32"/>
        <end position="61"/>
    </location>
</feature>
<dbReference type="Proteomes" id="UP000721954">
    <property type="component" value="Unassembled WGS sequence"/>
</dbReference>
<feature type="signal peptide" evidence="2">
    <location>
        <begin position="1"/>
        <end position="28"/>
    </location>
</feature>
<comment type="caution">
    <text evidence="3">The sequence shown here is derived from an EMBL/GenBank/DDBJ whole genome shotgun (WGS) entry which is preliminary data.</text>
</comment>
<evidence type="ECO:0000313" key="4">
    <source>
        <dbReference type="Proteomes" id="UP000721954"/>
    </source>
</evidence>
<organism evidence="3 4">
    <name type="scientific">Streptomyces smyrnaeus</name>
    <dbReference type="NCBI Taxonomy" id="1387713"/>
    <lineage>
        <taxon>Bacteria</taxon>
        <taxon>Bacillati</taxon>
        <taxon>Actinomycetota</taxon>
        <taxon>Actinomycetes</taxon>
        <taxon>Kitasatosporales</taxon>
        <taxon>Streptomycetaceae</taxon>
        <taxon>Streptomyces</taxon>
    </lineage>
</organism>
<sequence length="178" mass="19329">MRTLSPVKGVLVTAACAMAMLPAGAAQAGDGAGLSPTSARAGEATATTAAPEEDAASRDSRAARMCSDAYQIGSTGYIKRKGYTIASVKQFYSPRCHRNYGYLYVWKGFRQHHKKYATNVGVYDFHAKKLLGLRVWRNTSAASFWSYPTNTVHHCTAARGAVTVPGEHKHYAYSSKRC</sequence>
<proteinExistence type="predicted"/>
<keyword evidence="2" id="KW-0732">Signal</keyword>
<reference evidence="3 4" key="1">
    <citation type="submission" date="2021-02" db="EMBL/GenBank/DDBJ databases">
        <title>Streptomyces spirodelae sp. nov., isolated from duckweed.</title>
        <authorList>
            <person name="Saimee Y."/>
            <person name="Duangmal K."/>
        </authorList>
    </citation>
    <scope>NUCLEOTIDE SEQUENCE [LARGE SCALE GENOMIC DNA]</scope>
    <source>
        <strain evidence="3 4">DSM 42105</strain>
    </source>
</reference>
<evidence type="ECO:0008006" key="5">
    <source>
        <dbReference type="Google" id="ProtNLM"/>
    </source>
</evidence>
<dbReference type="GeneID" id="96259045"/>
<keyword evidence="4" id="KW-1185">Reference proteome</keyword>
<feature type="compositionally biased region" description="Low complexity" evidence="1">
    <location>
        <begin position="39"/>
        <end position="50"/>
    </location>
</feature>
<dbReference type="EMBL" id="JAFFZM010000005">
    <property type="protein sequence ID" value="MBO8198741.1"/>
    <property type="molecule type" value="Genomic_DNA"/>
</dbReference>
<evidence type="ECO:0000313" key="3">
    <source>
        <dbReference type="EMBL" id="MBO8198741.1"/>
    </source>
</evidence>
<evidence type="ECO:0000256" key="2">
    <source>
        <dbReference type="SAM" id="SignalP"/>
    </source>
</evidence>
<dbReference type="RefSeq" id="WP_209210482.1">
    <property type="nucleotide sequence ID" value="NZ_JAFFZM010000005.1"/>
</dbReference>
<gene>
    <name evidence="3" type="ORF">JW613_10540</name>
</gene>
<name>A0ABS3XUH0_9ACTN</name>
<evidence type="ECO:0000256" key="1">
    <source>
        <dbReference type="SAM" id="MobiDB-lite"/>
    </source>
</evidence>
<protein>
    <recommendedName>
        <fullName evidence="5">DUF2690 domain-containing protein</fullName>
    </recommendedName>
</protein>
<feature type="chain" id="PRO_5046346507" description="DUF2690 domain-containing protein" evidence="2">
    <location>
        <begin position="29"/>
        <end position="178"/>
    </location>
</feature>
<accession>A0ABS3XUH0</accession>